<dbReference type="Pfam" id="PF20113">
    <property type="entry name" value="DUF6503"/>
    <property type="match status" value="1"/>
</dbReference>
<keyword evidence="2" id="KW-1185">Reference proteome</keyword>
<comment type="caution">
    <text evidence="1">The sequence shown here is derived from an EMBL/GenBank/DDBJ whole genome shotgun (WGS) entry which is preliminary data.</text>
</comment>
<dbReference type="AlphaFoldDB" id="A0A848J1G9"/>
<dbReference type="EMBL" id="JABBNU010000009">
    <property type="protein sequence ID" value="NMM49656.1"/>
    <property type="molecule type" value="Genomic_DNA"/>
</dbReference>
<dbReference type="PROSITE" id="PS51257">
    <property type="entry name" value="PROKAR_LIPOPROTEIN"/>
    <property type="match status" value="1"/>
</dbReference>
<sequence length="251" mass="28733">MNKIFSVAVLVWIFSACTGHKNQTEELNKASNIINETIKAHGMDKLENGKLSFIFRNGHYTMENNSGIFRYERLISKNDSVYQDIITNDGFVRKFQGDTLKLTSTEEAKYKNGLNAVIYFASLPKSLSDAAVKADYLGDMNLKGNDYYKIRVTFNENGGGKDYDDVFVYWVNKDTDLVDYLAYEYHTDGGGMRFREAFNKREVNGVVVQDYKNYKPLVDGIMVQDMDELFLNGDIELVSEIKSEEPEVILY</sequence>
<name>A0A848J1G9_9BACT</name>
<accession>A0A848J1G9</accession>
<protein>
    <recommendedName>
        <fullName evidence="3">Deoxyribose-phosphate aldolase</fullName>
    </recommendedName>
</protein>
<proteinExistence type="predicted"/>
<organism evidence="1 2">
    <name type="scientific">Marinigracilibium pacificum</name>
    <dbReference type="NCBI Taxonomy" id="2729599"/>
    <lineage>
        <taxon>Bacteria</taxon>
        <taxon>Pseudomonadati</taxon>
        <taxon>Bacteroidota</taxon>
        <taxon>Cytophagia</taxon>
        <taxon>Cytophagales</taxon>
        <taxon>Flammeovirgaceae</taxon>
        <taxon>Marinigracilibium</taxon>
    </lineage>
</organism>
<evidence type="ECO:0000313" key="2">
    <source>
        <dbReference type="Proteomes" id="UP000559010"/>
    </source>
</evidence>
<gene>
    <name evidence="1" type="ORF">HH304_14705</name>
</gene>
<dbReference type="RefSeq" id="WP_169682981.1">
    <property type="nucleotide sequence ID" value="NZ_JABBNU010000009.1"/>
</dbReference>
<evidence type="ECO:0008006" key="3">
    <source>
        <dbReference type="Google" id="ProtNLM"/>
    </source>
</evidence>
<dbReference type="Proteomes" id="UP000559010">
    <property type="component" value="Unassembled WGS sequence"/>
</dbReference>
<dbReference type="InterPro" id="IPR045444">
    <property type="entry name" value="DUF6503"/>
</dbReference>
<evidence type="ECO:0000313" key="1">
    <source>
        <dbReference type="EMBL" id="NMM49656.1"/>
    </source>
</evidence>
<reference evidence="1 2" key="1">
    <citation type="submission" date="2020-04" db="EMBL/GenBank/DDBJ databases">
        <title>Flammeovirgaceae bacterium KN852 isolated from deep sea.</title>
        <authorList>
            <person name="Zhang D.-C."/>
        </authorList>
    </citation>
    <scope>NUCLEOTIDE SEQUENCE [LARGE SCALE GENOMIC DNA]</scope>
    <source>
        <strain evidence="1 2">KN852</strain>
    </source>
</reference>